<proteinExistence type="predicted"/>
<evidence type="ECO:0000313" key="2">
    <source>
        <dbReference type="Proteomes" id="UP000034875"/>
    </source>
</evidence>
<dbReference type="AlphaFoldDB" id="A0A0G1C3C5"/>
<dbReference type="Proteomes" id="UP000034875">
    <property type="component" value="Unassembled WGS sequence"/>
</dbReference>
<protein>
    <submittedName>
        <fullName evidence="1">Uncharacterized protein</fullName>
    </submittedName>
</protein>
<name>A0A0G1C3C5_9BACT</name>
<reference evidence="1 2" key="1">
    <citation type="journal article" date="2015" name="Nature">
        <title>rRNA introns, odd ribosomes, and small enigmatic genomes across a large radiation of phyla.</title>
        <authorList>
            <person name="Brown C.T."/>
            <person name="Hug L.A."/>
            <person name="Thomas B.C."/>
            <person name="Sharon I."/>
            <person name="Castelle C.J."/>
            <person name="Singh A."/>
            <person name="Wilkins M.J."/>
            <person name="Williams K.H."/>
            <person name="Banfield J.F."/>
        </authorList>
    </citation>
    <scope>NUCLEOTIDE SEQUENCE [LARGE SCALE GENOMIC DNA]</scope>
</reference>
<evidence type="ECO:0000313" key="1">
    <source>
        <dbReference type="EMBL" id="KKS44143.1"/>
    </source>
</evidence>
<accession>A0A0G1C3C5</accession>
<sequence>MNLLNSDLLTKSPKFLTATEEIVLGVWPKLEMLINWNNGLLFDRIDKGLAALLACPFCGAEIEIGDWRAALIDHSGCFTIDYPCQCLTGNNSFDPRQERFGLLRVDDWVVFGGLFACDASEPVIAVVAFYDHSLNDEAKIAFGWRFAIVIKPENYIPPNNELIWRQIVVLPSVEAVRLAKLIIEIEWTNFADLYRDLLEDRLGDQDVQGLSTELLILRDHLNQLK</sequence>
<organism evidence="1 2">
    <name type="scientific">candidate division CPR1 bacterium GW2011_GWA2_42_17</name>
    <dbReference type="NCBI Taxonomy" id="1618341"/>
    <lineage>
        <taxon>Bacteria</taxon>
        <taxon>candidate division CPR1</taxon>
    </lineage>
</organism>
<comment type="caution">
    <text evidence="1">The sequence shown here is derived from an EMBL/GenBank/DDBJ whole genome shotgun (WGS) entry which is preliminary data.</text>
</comment>
<gene>
    <name evidence="1" type="ORF">UV05_C0011G0034</name>
</gene>
<dbReference type="EMBL" id="LCCZ01000011">
    <property type="protein sequence ID" value="KKS44143.1"/>
    <property type="molecule type" value="Genomic_DNA"/>
</dbReference>